<keyword evidence="1" id="KW-0472">Membrane</keyword>
<accession>A0A0E9QZF6</accession>
<reference evidence="2" key="2">
    <citation type="journal article" date="2015" name="Fish Shellfish Immunol.">
        <title>Early steps in the European eel (Anguilla anguilla)-Vibrio vulnificus interaction in the gills: Role of the RtxA13 toxin.</title>
        <authorList>
            <person name="Callol A."/>
            <person name="Pajuelo D."/>
            <person name="Ebbesson L."/>
            <person name="Teles M."/>
            <person name="MacKenzie S."/>
            <person name="Amaro C."/>
        </authorList>
    </citation>
    <scope>NUCLEOTIDE SEQUENCE</scope>
</reference>
<name>A0A0E9QZF6_ANGAN</name>
<evidence type="ECO:0000313" key="2">
    <source>
        <dbReference type="EMBL" id="JAH21872.1"/>
    </source>
</evidence>
<reference evidence="2" key="1">
    <citation type="submission" date="2014-11" db="EMBL/GenBank/DDBJ databases">
        <authorList>
            <person name="Amaro Gonzalez C."/>
        </authorList>
    </citation>
    <scope>NUCLEOTIDE SEQUENCE</scope>
</reference>
<protein>
    <submittedName>
        <fullName evidence="2">Uncharacterized protein</fullName>
    </submittedName>
</protein>
<proteinExistence type="predicted"/>
<dbReference type="EMBL" id="GBXM01086705">
    <property type="protein sequence ID" value="JAH21872.1"/>
    <property type="molecule type" value="Transcribed_RNA"/>
</dbReference>
<organism evidence="2">
    <name type="scientific">Anguilla anguilla</name>
    <name type="common">European freshwater eel</name>
    <name type="synonym">Muraena anguilla</name>
    <dbReference type="NCBI Taxonomy" id="7936"/>
    <lineage>
        <taxon>Eukaryota</taxon>
        <taxon>Metazoa</taxon>
        <taxon>Chordata</taxon>
        <taxon>Craniata</taxon>
        <taxon>Vertebrata</taxon>
        <taxon>Euteleostomi</taxon>
        <taxon>Actinopterygii</taxon>
        <taxon>Neopterygii</taxon>
        <taxon>Teleostei</taxon>
        <taxon>Anguilliformes</taxon>
        <taxon>Anguillidae</taxon>
        <taxon>Anguilla</taxon>
    </lineage>
</organism>
<sequence>MNIIMVNKMFQSNLNGNYIVKIVLIYFLIYQILNGM</sequence>
<keyword evidence="1" id="KW-0812">Transmembrane</keyword>
<keyword evidence="1" id="KW-1133">Transmembrane helix</keyword>
<feature type="transmembrane region" description="Helical" evidence="1">
    <location>
        <begin position="12"/>
        <end position="33"/>
    </location>
</feature>
<dbReference type="AlphaFoldDB" id="A0A0E9QZF6"/>
<evidence type="ECO:0000256" key="1">
    <source>
        <dbReference type="SAM" id="Phobius"/>
    </source>
</evidence>